<proteinExistence type="predicted"/>
<keyword evidence="2" id="KW-1185">Reference proteome</keyword>
<dbReference type="Gramene" id="OE9A063578T1">
    <property type="protein sequence ID" value="OE9A063578C1"/>
    <property type="gene ID" value="OE9A063578"/>
</dbReference>
<accession>A0A8S0UZ59</accession>
<gene>
    <name evidence="1" type="ORF">OLEA9_A063578</name>
</gene>
<reference evidence="1 2" key="1">
    <citation type="submission" date="2019-12" db="EMBL/GenBank/DDBJ databases">
        <authorList>
            <person name="Alioto T."/>
            <person name="Alioto T."/>
            <person name="Gomez Garrido J."/>
        </authorList>
    </citation>
    <scope>NUCLEOTIDE SEQUENCE [LARGE SCALE GENOMIC DNA]</scope>
</reference>
<organism evidence="1 2">
    <name type="scientific">Olea europaea subsp. europaea</name>
    <dbReference type="NCBI Taxonomy" id="158383"/>
    <lineage>
        <taxon>Eukaryota</taxon>
        <taxon>Viridiplantae</taxon>
        <taxon>Streptophyta</taxon>
        <taxon>Embryophyta</taxon>
        <taxon>Tracheophyta</taxon>
        <taxon>Spermatophyta</taxon>
        <taxon>Magnoliopsida</taxon>
        <taxon>eudicotyledons</taxon>
        <taxon>Gunneridae</taxon>
        <taxon>Pentapetalae</taxon>
        <taxon>asterids</taxon>
        <taxon>lamiids</taxon>
        <taxon>Lamiales</taxon>
        <taxon>Oleaceae</taxon>
        <taxon>Oleeae</taxon>
        <taxon>Olea</taxon>
    </lineage>
</organism>
<evidence type="ECO:0000313" key="2">
    <source>
        <dbReference type="Proteomes" id="UP000594638"/>
    </source>
</evidence>
<dbReference type="AlphaFoldDB" id="A0A8S0UZ59"/>
<sequence length="94" mass="10898">MEHLQILERKVEKMLAGNEEQMKHVASPSDKDGIEWLDKEVEWKDDIWKKVVVVMAVIEAEIGIEEGNVETIYIDDDVTLDMHLKRQKKPGVLL</sequence>
<comment type="caution">
    <text evidence="1">The sequence shown here is derived from an EMBL/GenBank/DDBJ whole genome shotgun (WGS) entry which is preliminary data.</text>
</comment>
<evidence type="ECO:0000313" key="1">
    <source>
        <dbReference type="EMBL" id="CAA3023163.1"/>
    </source>
</evidence>
<dbReference type="Proteomes" id="UP000594638">
    <property type="component" value="Unassembled WGS sequence"/>
</dbReference>
<name>A0A8S0UZ59_OLEEU</name>
<protein>
    <submittedName>
        <fullName evidence="1">Uncharacterized protein</fullName>
    </submittedName>
</protein>
<dbReference type="EMBL" id="CACTIH010009084">
    <property type="protein sequence ID" value="CAA3023163.1"/>
    <property type="molecule type" value="Genomic_DNA"/>
</dbReference>